<dbReference type="FunFam" id="1.10.10.10:FF:000001">
    <property type="entry name" value="LysR family transcriptional regulator"/>
    <property type="match status" value="1"/>
</dbReference>
<keyword evidence="8" id="KW-1185">Reference proteome</keyword>
<dbReference type="PROSITE" id="PS50931">
    <property type="entry name" value="HTH_LYSR"/>
    <property type="match status" value="1"/>
</dbReference>
<evidence type="ECO:0000256" key="2">
    <source>
        <dbReference type="ARBA" id="ARBA00023015"/>
    </source>
</evidence>
<organism evidence="7 8">
    <name type="scientific">Eoetvoesiella caeni</name>
    <dbReference type="NCBI Taxonomy" id="645616"/>
    <lineage>
        <taxon>Bacteria</taxon>
        <taxon>Pseudomonadati</taxon>
        <taxon>Pseudomonadota</taxon>
        <taxon>Betaproteobacteria</taxon>
        <taxon>Burkholderiales</taxon>
        <taxon>Alcaligenaceae</taxon>
        <taxon>Eoetvoesiella</taxon>
    </lineage>
</organism>
<dbReference type="GO" id="GO:0000976">
    <property type="term" value="F:transcription cis-regulatory region binding"/>
    <property type="evidence" value="ECO:0007669"/>
    <property type="project" value="TreeGrafter"/>
</dbReference>
<dbReference type="InterPro" id="IPR005119">
    <property type="entry name" value="LysR_subst-bd"/>
</dbReference>
<proteinExistence type="inferred from homology"/>
<keyword evidence="3" id="KW-0238">DNA-binding</keyword>
<comment type="similarity">
    <text evidence="1">Belongs to the LysR transcriptional regulatory family.</text>
</comment>
<dbReference type="EMBL" id="QNRQ01000005">
    <property type="protein sequence ID" value="RBP39451.1"/>
    <property type="molecule type" value="Genomic_DNA"/>
</dbReference>
<dbReference type="Proteomes" id="UP000253628">
    <property type="component" value="Unassembled WGS sequence"/>
</dbReference>
<dbReference type="SUPFAM" id="SSF46785">
    <property type="entry name" value="Winged helix' DNA-binding domain"/>
    <property type="match status" value="1"/>
</dbReference>
<reference evidence="7 8" key="1">
    <citation type="submission" date="2018-06" db="EMBL/GenBank/DDBJ databases">
        <title>Genomic Encyclopedia of Type Strains, Phase IV (KMG-IV): sequencing the most valuable type-strain genomes for metagenomic binning, comparative biology and taxonomic classification.</title>
        <authorList>
            <person name="Goeker M."/>
        </authorList>
    </citation>
    <scope>NUCLEOTIDE SEQUENCE [LARGE SCALE GENOMIC DNA]</scope>
    <source>
        <strain evidence="7 8">DSM 25520</strain>
    </source>
</reference>
<dbReference type="InterPro" id="IPR036390">
    <property type="entry name" value="WH_DNA-bd_sf"/>
</dbReference>
<dbReference type="Gene3D" id="1.10.10.10">
    <property type="entry name" value="Winged helix-like DNA-binding domain superfamily/Winged helix DNA-binding domain"/>
    <property type="match status" value="1"/>
</dbReference>
<protein>
    <submittedName>
        <fullName evidence="7">LysR family transcriptional regulator</fullName>
    </submittedName>
</protein>
<dbReference type="InterPro" id="IPR036388">
    <property type="entry name" value="WH-like_DNA-bd_sf"/>
</dbReference>
<evidence type="ECO:0000256" key="3">
    <source>
        <dbReference type="ARBA" id="ARBA00023125"/>
    </source>
</evidence>
<evidence type="ECO:0000313" key="7">
    <source>
        <dbReference type="EMBL" id="RBP39451.1"/>
    </source>
</evidence>
<dbReference type="AlphaFoldDB" id="A0A366HAY7"/>
<comment type="caution">
    <text evidence="7">The sequence shown here is derived from an EMBL/GenBank/DDBJ whole genome shotgun (WGS) entry which is preliminary data.</text>
</comment>
<sequence length="319" mass="34219">MLDGISLDQIKAFIAAVDEGSFSAAGRKLYRVQSAISGWIGSLEAQLGVALFDRTARFPKLTPEGVLLLADARDIVSGVNALKARAKLMAGGLEAELSVVVDVFFPTATIAVAAKAFAEQFPLTPLRLFVEGLGAAYQPVLDERCSLGILASLPVEFPALVSERLEEIPLVMVASPQHPLAKFRGRIPKRELAKHVQLVLTDRSSLMSGKDYGVLSPSTWRLADLSTKHAFLRDGVGWGSMPHHMVESDIALGSLILLDVREDFALTMSACYRASAPPGPAGRWLIDYLKSLSGSVRESHESRKGTSRPQSAAKPASSA</sequence>
<dbReference type="OrthoDB" id="196624at2"/>
<dbReference type="PANTHER" id="PTHR30126">
    <property type="entry name" value="HTH-TYPE TRANSCRIPTIONAL REGULATOR"/>
    <property type="match status" value="1"/>
</dbReference>
<keyword evidence="4" id="KW-0804">Transcription</keyword>
<evidence type="ECO:0000259" key="6">
    <source>
        <dbReference type="PROSITE" id="PS50931"/>
    </source>
</evidence>
<dbReference type="PRINTS" id="PR00039">
    <property type="entry name" value="HTHLYSR"/>
</dbReference>
<dbReference type="PANTHER" id="PTHR30126:SF91">
    <property type="entry name" value="LYSR FAMILY TRANSCRIPTIONAL REGULATOR"/>
    <property type="match status" value="1"/>
</dbReference>
<dbReference type="InterPro" id="IPR000847">
    <property type="entry name" value="LysR_HTH_N"/>
</dbReference>
<gene>
    <name evidence="7" type="ORF">DFR37_105247</name>
</gene>
<evidence type="ECO:0000256" key="5">
    <source>
        <dbReference type="SAM" id="MobiDB-lite"/>
    </source>
</evidence>
<dbReference type="SUPFAM" id="SSF53850">
    <property type="entry name" value="Periplasmic binding protein-like II"/>
    <property type="match status" value="1"/>
</dbReference>
<keyword evidence="2" id="KW-0805">Transcription regulation</keyword>
<dbReference type="Gene3D" id="3.40.190.290">
    <property type="match status" value="1"/>
</dbReference>
<dbReference type="GO" id="GO:0003700">
    <property type="term" value="F:DNA-binding transcription factor activity"/>
    <property type="evidence" value="ECO:0007669"/>
    <property type="project" value="InterPro"/>
</dbReference>
<evidence type="ECO:0000313" key="8">
    <source>
        <dbReference type="Proteomes" id="UP000253628"/>
    </source>
</evidence>
<feature type="region of interest" description="Disordered" evidence="5">
    <location>
        <begin position="296"/>
        <end position="319"/>
    </location>
</feature>
<dbReference type="Pfam" id="PF00126">
    <property type="entry name" value="HTH_1"/>
    <property type="match status" value="1"/>
</dbReference>
<name>A0A366HAY7_9BURK</name>
<evidence type="ECO:0000256" key="1">
    <source>
        <dbReference type="ARBA" id="ARBA00009437"/>
    </source>
</evidence>
<feature type="domain" description="HTH lysR-type" evidence="6">
    <location>
        <begin position="5"/>
        <end position="62"/>
    </location>
</feature>
<evidence type="ECO:0000256" key="4">
    <source>
        <dbReference type="ARBA" id="ARBA00023163"/>
    </source>
</evidence>
<dbReference type="Pfam" id="PF03466">
    <property type="entry name" value="LysR_substrate"/>
    <property type="match status" value="1"/>
</dbReference>
<accession>A0A366HAY7</accession>